<sequence length="271" mass="29620">MGACAREGLSPPGTAGGLALHNAGEKEALEKELTRLAGFASIQPQLAEMKRRWDVHGLDAFYRLGYLPMRKGAGGGLEVLEMLEVLEVEKAERHSRLLNVCTCVMFRAVLAAFLVFCVLFYFKVGFDPIMSAKAVIARKAQSTLATCRTKRVKEQIPSYIGRVLNLGALKEAFATRFFAEDSIVNIAIAQWEHHLQQLQGEQHAKEFLTVFGESKGHKADERRMLVPIAPMVVRSTVAPPASEAVRGLCAHDFVTEILAISPAEGGADGPF</sequence>
<protein>
    <submittedName>
        <fullName evidence="2">Uncharacterized protein</fullName>
    </submittedName>
</protein>
<keyword evidence="1" id="KW-0812">Transmembrane</keyword>
<gene>
    <name evidence="2" type="ORF">AK812_SmicGene24124</name>
</gene>
<keyword evidence="3" id="KW-1185">Reference proteome</keyword>
<proteinExistence type="predicted"/>
<feature type="transmembrane region" description="Helical" evidence="1">
    <location>
        <begin position="97"/>
        <end position="122"/>
    </location>
</feature>
<evidence type="ECO:0000313" key="2">
    <source>
        <dbReference type="EMBL" id="OLP93937.1"/>
    </source>
</evidence>
<evidence type="ECO:0000313" key="3">
    <source>
        <dbReference type="Proteomes" id="UP000186817"/>
    </source>
</evidence>
<keyword evidence="1" id="KW-0472">Membrane</keyword>
<organism evidence="2 3">
    <name type="scientific">Symbiodinium microadriaticum</name>
    <name type="common">Dinoflagellate</name>
    <name type="synonym">Zooxanthella microadriatica</name>
    <dbReference type="NCBI Taxonomy" id="2951"/>
    <lineage>
        <taxon>Eukaryota</taxon>
        <taxon>Sar</taxon>
        <taxon>Alveolata</taxon>
        <taxon>Dinophyceae</taxon>
        <taxon>Suessiales</taxon>
        <taxon>Symbiodiniaceae</taxon>
        <taxon>Symbiodinium</taxon>
    </lineage>
</organism>
<dbReference type="Proteomes" id="UP000186817">
    <property type="component" value="Unassembled WGS sequence"/>
</dbReference>
<keyword evidence="1" id="KW-1133">Transmembrane helix</keyword>
<comment type="caution">
    <text evidence="2">The sequence shown here is derived from an EMBL/GenBank/DDBJ whole genome shotgun (WGS) entry which is preliminary data.</text>
</comment>
<accession>A0A1Q9DFG2</accession>
<evidence type="ECO:0000256" key="1">
    <source>
        <dbReference type="SAM" id="Phobius"/>
    </source>
</evidence>
<name>A0A1Q9DFG2_SYMMI</name>
<reference evidence="2 3" key="1">
    <citation type="submission" date="2016-02" db="EMBL/GenBank/DDBJ databases">
        <title>Genome analysis of coral dinoflagellate symbionts highlights evolutionary adaptations to a symbiotic lifestyle.</title>
        <authorList>
            <person name="Aranda M."/>
            <person name="Li Y."/>
            <person name="Liew Y.J."/>
            <person name="Baumgarten S."/>
            <person name="Simakov O."/>
            <person name="Wilson M."/>
            <person name="Piel J."/>
            <person name="Ashoor H."/>
            <person name="Bougouffa S."/>
            <person name="Bajic V.B."/>
            <person name="Ryu T."/>
            <person name="Ravasi T."/>
            <person name="Bayer T."/>
            <person name="Micklem G."/>
            <person name="Kim H."/>
            <person name="Bhak J."/>
            <person name="Lajeunesse T.C."/>
            <person name="Voolstra C.R."/>
        </authorList>
    </citation>
    <scope>NUCLEOTIDE SEQUENCE [LARGE SCALE GENOMIC DNA]</scope>
    <source>
        <strain evidence="2 3">CCMP2467</strain>
    </source>
</reference>
<dbReference type="EMBL" id="LSRX01000564">
    <property type="protein sequence ID" value="OLP93937.1"/>
    <property type="molecule type" value="Genomic_DNA"/>
</dbReference>
<dbReference type="AlphaFoldDB" id="A0A1Q9DFG2"/>